<feature type="transmembrane region" description="Helical" evidence="1">
    <location>
        <begin position="140"/>
        <end position="160"/>
    </location>
</feature>
<dbReference type="Proteomes" id="UP000663848">
    <property type="component" value="Unassembled WGS sequence"/>
</dbReference>
<keyword evidence="1" id="KW-1133">Transmembrane helix</keyword>
<comment type="caution">
    <text evidence="2">The sequence shown here is derived from an EMBL/GenBank/DDBJ whole genome shotgun (WGS) entry which is preliminary data.</text>
</comment>
<keyword evidence="1" id="KW-0812">Transmembrane</keyword>
<evidence type="ECO:0000313" key="3">
    <source>
        <dbReference type="Proteomes" id="UP000663848"/>
    </source>
</evidence>
<dbReference type="EMBL" id="CAJOBR010003028">
    <property type="protein sequence ID" value="CAF4719045.1"/>
    <property type="molecule type" value="Genomic_DNA"/>
</dbReference>
<protein>
    <submittedName>
        <fullName evidence="2">Uncharacterized protein</fullName>
    </submittedName>
</protein>
<proteinExistence type="predicted"/>
<organism evidence="2 3">
    <name type="scientific">Rotaria socialis</name>
    <dbReference type="NCBI Taxonomy" id="392032"/>
    <lineage>
        <taxon>Eukaryota</taxon>
        <taxon>Metazoa</taxon>
        <taxon>Spiralia</taxon>
        <taxon>Gnathifera</taxon>
        <taxon>Rotifera</taxon>
        <taxon>Eurotatoria</taxon>
        <taxon>Bdelloidea</taxon>
        <taxon>Philodinida</taxon>
        <taxon>Philodinidae</taxon>
        <taxon>Rotaria</taxon>
    </lineage>
</organism>
<reference evidence="2" key="1">
    <citation type="submission" date="2021-02" db="EMBL/GenBank/DDBJ databases">
        <authorList>
            <person name="Nowell W R."/>
        </authorList>
    </citation>
    <scope>NUCLEOTIDE SEQUENCE</scope>
</reference>
<evidence type="ECO:0000313" key="2">
    <source>
        <dbReference type="EMBL" id="CAF4719045.1"/>
    </source>
</evidence>
<sequence>FHYEHGISYDTKTFAPYTVKKNNGPTTLFEFSDSQSVDEIDFGIRKTLTIGKRQNFSVSYVDKTTGAFIGVNISGQQLTVYLVWGIEELDVLVEPNSPRLHRSSASNNDLMTNEDDNILRSPQVMQQIDARIMRWTNRSVAFILVLYVVNLFIGFGLDIWSGNIVNGADISLTIVEDALKNIIKLLNVTREIESNNSSFVLSNSSSSFNP</sequence>
<dbReference type="AlphaFoldDB" id="A0A821JJP6"/>
<accession>A0A821JJP6</accession>
<feature type="non-terminal residue" evidence="2">
    <location>
        <position position="210"/>
    </location>
</feature>
<gene>
    <name evidence="2" type="ORF">QYT958_LOCUS18847</name>
</gene>
<name>A0A821JJP6_9BILA</name>
<keyword evidence="1" id="KW-0472">Membrane</keyword>
<evidence type="ECO:0000256" key="1">
    <source>
        <dbReference type="SAM" id="Phobius"/>
    </source>
</evidence>